<keyword evidence="3" id="KW-1185">Reference proteome</keyword>
<keyword evidence="1" id="KW-0812">Transmembrane</keyword>
<evidence type="ECO:0000313" key="3">
    <source>
        <dbReference type="Proteomes" id="UP000295328"/>
    </source>
</evidence>
<evidence type="ECO:0000313" key="2">
    <source>
        <dbReference type="EMBL" id="TDM02540.1"/>
    </source>
</evidence>
<gene>
    <name evidence="2" type="ORF">ERX37_00135</name>
</gene>
<keyword evidence="1" id="KW-1133">Transmembrane helix</keyword>
<proteinExistence type="predicted"/>
<feature type="transmembrane region" description="Helical" evidence="1">
    <location>
        <begin position="20"/>
        <end position="45"/>
    </location>
</feature>
<reference evidence="2 3" key="1">
    <citation type="submission" date="2019-01" db="EMBL/GenBank/DDBJ databases">
        <title>Draft genome sequences of the type strains of six Macrococcus species.</title>
        <authorList>
            <person name="Mazhar S."/>
            <person name="Altermann E."/>
            <person name="Hill C."/>
            <person name="Mcauliffe O."/>
        </authorList>
    </citation>
    <scope>NUCLEOTIDE SEQUENCE [LARGE SCALE GENOMIC DNA]</scope>
    <source>
        <strain evidence="2 3">CCM4809</strain>
    </source>
</reference>
<name>A0A4R6BL87_9STAP</name>
<comment type="caution">
    <text evidence="2">The sequence shown here is derived from an EMBL/GenBank/DDBJ whole genome shotgun (WGS) entry which is preliminary data.</text>
</comment>
<sequence length="108" mass="11650">MNRPVITVRIVVRLSYSMPIVQAIARLIAVCSANSIHMLTFGLWFRKSISSRSGAVCVPMSVSSHLTTDLARDIAAQHGLKYVEALVRTGGGSSQQAIHNLQLDKSSG</sequence>
<keyword evidence="1" id="KW-0472">Membrane</keyword>
<dbReference type="Proteomes" id="UP000295328">
    <property type="component" value="Unassembled WGS sequence"/>
</dbReference>
<accession>A0A4R6BL87</accession>
<organism evidence="2 3">
    <name type="scientific">Macrococcus hajekii</name>
    <dbReference type="NCBI Taxonomy" id="198482"/>
    <lineage>
        <taxon>Bacteria</taxon>
        <taxon>Bacillati</taxon>
        <taxon>Bacillota</taxon>
        <taxon>Bacilli</taxon>
        <taxon>Bacillales</taxon>
        <taxon>Staphylococcaceae</taxon>
        <taxon>Macrococcus</taxon>
    </lineage>
</organism>
<evidence type="ECO:0000256" key="1">
    <source>
        <dbReference type="SAM" id="Phobius"/>
    </source>
</evidence>
<dbReference type="RefSeq" id="WP_165981919.1">
    <property type="nucleotide sequence ID" value="NZ_SCWE01000001.1"/>
</dbReference>
<protein>
    <submittedName>
        <fullName evidence="2">Uncharacterized protein</fullName>
    </submittedName>
</protein>
<dbReference type="AlphaFoldDB" id="A0A4R6BL87"/>
<dbReference type="EMBL" id="SCWE01000001">
    <property type="protein sequence ID" value="TDM02540.1"/>
    <property type="molecule type" value="Genomic_DNA"/>
</dbReference>